<name>A0AAJ4XG32_9BASI</name>
<proteinExistence type="inferred from homology"/>
<evidence type="ECO:0000256" key="4">
    <source>
        <dbReference type="ARBA" id="ARBA00022603"/>
    </source>
</evidence>
<comment type="subcellular location">
    <subcellularLocation>
        <location evidence="1">Mitochondrion</location>
    </subcellularLocation>
</comment>
<evidence type="ECO:0000256" key="8">
    <source>
        <dbReference type="SAM" id="MobiDB-lite"/>
    </source>
</evidence>
<dbReference type="InterPro" id="IPR038375">
    <property type="entry name" value="NDUFAF7_sf"/>
</dbReference>
<evidence type="ECO:0000256" key="5">
    <source>
        <dbReference type="ARBA" id="ARBA00022679"/>
    </source>
</evidence>
<dbReference type="GO" id="GO:0035243">
    <property type="term" value="F:protein-arginine omega-N symmetric methyltransferase activity"/>
    <property type="evidence" value="ECO:0007669"/>
    <property type="project" value="UniProtKB-EC"/>
</dbReference>
<comment type="catalytic activity">
    <reaction evidence="7">
        <text>L-arginyl-[protein] + 2 S-adenosyl-L-methionine = N(omega),N(omega)'-dimethyl-L-arginyl-[protein] + 2 S-adenosyl-L-homocysteine + 2 H(+)</text>
        <dbReference type="Rhea" id="RHEA:48108"/>
        <dbReference type="Rhea" id="RHEA-COMP:10532"/>
        <dbReference type="Rhea" id="RHEA-COMP:11992"/>
        <dbReference type="ChEBI" id="CHEBI:15378"/>
        <dbReference type="ChEBI" id="CHEBI:29965"/>
        <dbReference type="ChEBI" id="CHEBI:57856"/>
        <dbReference type="ChEBI" id="CHEBI:59789"/>
        <dbReference type="ChEBI" id="CHEBI:88221"/>
        <dbReference type="EC" id="2.1.1.320"/>
    </reaction>
</comment>
<evidence type="ECO:0000256" key="7">
    <source>
        <dbReference type="ARBA" id="ARBA00048612"/>
    </source>
</evidence>
<evidence type="ECO:0000256" key="2">
    <source>
        <dbReference type="ARBA" id="ARBA00005891"/>
    </source>
</evidence>
<keyword evidence="4" id="KW-0489">Methyltransferase</keyword>
<sequence length="768" mass="85586">MASTSTSHRLVQRSCTFWLLRSQASQSSHRLFSTRTLSARTSALRIPSRITPTSSFGIRHASSSSSSSSKRNNGEKDGWSRHRAQYNYDPFTLHPEAKHYSYPLVTADQLAAISSSSSTSTSVSFSSSTWKEPLPKISRGPGGRPREVRMLARDFIHDSLYNPSYGYFTKQAVLLPDPSPSPSPSPSSSPPPPPSSSSSSSSSSSEAAGSSEEDYKEVGGEWYKQEMGLLRPADPSFDFNSIKNESEFMRLVEERYHLFEEQISILVQDYQNKIDAESTQKAFSNSTSSSSSLLAQERAERLARRKSLQHNPSLLSSSSSSSSSSGSGDDGENRETVPVYSARGLEQAQMRGRAMQREGVSESDVQSMAAKQVWHTPTQIFQPYYAHAIARYLVAEYKLHNYPYDDLVIYECGAGSGALAKGILDYLCEMEPEIYTRTRYRIVEISPRLAEEQTRKLRTHLSSGVGSGARVEVVNQDVLNWDQGVVQEPCFVIALEVFDNLAHDVVRFGMEDLKPYQAVISIDDTGDMHELWQPLSDPYIQKYLSIIGPNLSAHSSSSSSSLLSFLPDGVRGALARHAPFFPNLTEPIFVPTNAMRLVEKLNTHFPQHRLIMSDFDSLPDALRGVNAPVVQTRYRGTMIPVSTYLVLQGYFDIFFPTNFDHLKKVYRTILNTKTNSNSYHHKHMSSTSASVGGGEGGITGDFFSSHFSHPTEETTGHNNTGWRSRQRTLKVLHHAEFLDTYAQVEKLQLKDGSNPLLSWYANASWFLS</sequence>
<comment type="caution">
    <text evidence="9">The sequence shown here is derived from an EMBL/GenBank/DDBJ whole genome shotgun (WGS) entry which is preliminary data.</text>
</comment>
<dbReference type="AlphaFoldDB" id="A0AAJ4XG32"/>
<keyword evidence="10" id="KW-1185">Reference proteome</keyword>
<feature type="compositionally biased region" description="Low complexity" evidence="8">
    <location>
        <begin position="196"/>
        <end position="205"/>
    </location>
</feature>
<evidence type="ECO:0000313" key="10">
    <source>
        <dbReference type="Proteomes" id="UP001294444"/>
    </source>
</evidence>
<gene>
    <name evidence="9" type="ORF">MEPE_00444</name>
</gene>
<keyword evidence="5" id="KW-0808">Transferase</keyword>
<evidence type="ECO:0000313" key="9">
    <source>
        <dbReference type="EMBL" id="SNX81739.1"/>
    </source>
</evidence>
<evidence type="ECO:0000256" key="3">
    <source>
        <dbReference type="ARBA" id="ARBA00011935"/>
    </source>
</evidence>
<dbReference type="InterPro" id="IPR029063">
    <property type="entry name" value="SAM-dependent_MTases_sf"/>
</dbReference>
<dbReference type="Proteomes" id="UP001294444">
    <property type="component" value="Unassembled WGS sequence"/>
</dbReference>
<dbReference type="CDD" id="cd02440">
    <property type="entry name" value="AdoMet_MTases"/>
    <property type="match status" value="1"/>
</dbReference>
<dbReference type="PANTHER" id="PTHR12049:SF5">
    <property type="entry name" value="PROTEIN ARGININE METHYLTRANSFERASE NDUFAF7 HOMOLOG, MITOCHONDRIAL"/>
    <property type="match status" value="1"/>
</dbReference>
<reference evidence="9" key="1">
    <citation type="submission" date="2023-10" db="EMBL/GenBank/DDBJ databases">
        <authorList>
            <person name="Guldener U."/>
        </authorList>
    </citation>
    <scope>NUCLEOTIDE SEQUENCE</scope>
    <source>
        <strain evidence="9">Mp4</strain>
    </source>
</reference>
<feature type="region of interest" description="Disordered" evidence="8">
    <location>
        <begin position="280"/>
        <end position="362"/>
    </location>
</feature>
<evidence type="ECO:0000256" key="6">
    <source>
        <dbReference type="ARBA" id="ARBA00023128"/>
    </source>
</evidence>
<feature type="compositionally biased region" description="Low complexity" evidence="8">
    <location>
        <begin position="284"/>
        <end position="296"/>
    </location>
</feature>
<dbReference type="Pfam" id="PF02636">
    <property type="entry name" value="Methyltransf_28"/>
    <property type="match status" value="1"/>
</dbReference>
<dbReference type="PANTHER" id="PTHR12049">
    <property type="entry name" value="PROTEIN ARGININE METHYLTRANSFERASE NDUFAF7, MITOCHONDRIAL"/>
    <property type="match status" value="1"/>
</dbReference>
<accession>A0AAJ4XG32</accession>
<feature type="compositionally biased region" description="Pro residues" evidence="8">
    <location>
        <begin position="177"/>
        <end position="195"/>
    </location>
</feature>
<evidence type="ECO:0000256" key="1">
    <source>
        <dbReference type="ARBA" id="ARBA00004173"/>
    </source>
</evidence>
<feature type="region of interest" description="Disordered" evidence="8">
    <location>
        <begin position="173"/>
        <end position="217"/>
    </location>
</feature>
<dbReference type="Gene3D" id="3.40.50.12710">
    <property type="match status" value="1"/>
</dbReference>
<dbReference type="SUPFAM" id="SSF53335">
    <property type="entry name" value="S-adenosyl-L-methionine-dependent methyltransferases"/>
    <property type="match status" value="1"/>
</dbReference>
<feature type="compositionally biased region" description="Low complexity" evidence="8">
    <location>
        <begin position="313"/>
        <end position="327"/>
    </location>
</feature>
<feature type="region of interest" description="Disordered" evidence="8">
    <location>
        <begin position="53"/>
        <end position="81"/>
    </location>
</feature>
<protein>
    <recommendedName>
        <fullName evidence="3">type II protein arginine methyltransferase</fullName>
        <ecNumber evidence="3">2.1.1.320</ecNumber>
    </recommendedName>
</protein>
<organism evidence="9 10">
    <name type="scientific">Melanopsichium pennsylvanicum</name>
    <dbReference type="NCBI Taxonomy" id="63383"/>
    <lineage>
        <taxon>Eukaryota</taxon>
        <taxon>Fungi</taxon>
        <taxon>Dikarya</taxon>
        <taxon>Basidiomycota</taxon>
        <taxon>Ustilaginomycotina</taxon>
        <taxon>Ustilaginomycetes</taxon>
        <taxon>Ustilaginales</taxon>
        <taxon>Ustilaginaceae</taxon>
        <taxon>Melanopsichium</taxon>
    </lineage>
</organism>
<feature type="region of interest" description="Disordered" evidence="8">
    <location>
        <begin position="124"/>
        <end position="145"/>
    </location>
</feature>
<keyword evidence="6" id="KW-0496">Mitochondrion</keyword>
<comment type="similarity">
    <text evidence="2">Belongs to the NDUFAF7 family.</text>
</comment>
<dbReference type="GO" id="GO:0032259">
    <property type="term" value="P:methylation"/>
    <property type="evidence" value="ECO:0007669"/>
    <property type="project" value="UniProtKB-KW"/>
</dbReference>
<dbReference type="GO" id="GO:0005739">
    <property type="term" value="C:mitochondrion"/>
    <property type="evidence" value="ECO:0007669"/>
    <property type="project" value="UniProtKB-SubCell"/>
</dbReference>
<dbReference type="EC" id="2.1.1.320" evidence="3"/>
<dbReference type="InterPro" id="IPR003788">
    <property type="entry name" value="NDUFAF7"/>
</dbReference>
<dbReference type="EMBL" id="OAPG01000001">
    <property type="protein sequence ID" value="SNX81739.1"/>
    <property type="molecule type" value="Genomic_DNA"/>
</dbReference>